<comment type="caution">
    <text evidence="1">The sequence shown here is derived from an EMBL/GenBank/DDBJ whole genome shotgun (WGS) entry which is preliminary data.</text>
</comment>
<name>A0ACB7YMI8_9ERIC</name>
<sequence length="397" mass="44358">MEGYPFGHHSTHHHHQHHNPRDEEEYPPPAPPSFRDDGPPPPPPPSYYGAYDPPPPPPQVNPHRPVYDSGSGGGGSYGAPPISDYYSQPPPPLPSHSQNFNYSSSGHGYPSQQPPDRTEYSTVVQHEHVESEGHHSYRPHLPSFLHHHENQQGSAATKPTVRVFTKAATNYSLTIRDGKVILAPSNPSDPFQHWIKDEKYSTKVKDEEGFPSFALVNKATGQAMKHSIGATHPVQLIPYNPDVLDESVLWTDSKDLGDGYRTVRMVTISGGKLFPTDIEELQVWKLICDLYGRLLKMLGVPFMSSLECFYLCCWEILVGQDYSVIVITPSWLCRNGLTVDEHFVTGSMGMVEPSAAQVFLHNSITSYCMGFTILPIWQNDQRSGFANKKQEAHNRVS</sequence>
<accession>A0ACB7YMI8</accession>
<evidence type="ECO:0000313" key="1">
    <source>
        <dbReference type="EMBL" id="KAH7854070.1"/>
    </source>
</evidence>
<evidence type="ECO:0000313" key="2">
    <source>
        <dbReference type="Proteomes" id="UP000828048"/>
    </source>
</evidence>
<keyword evidence="2" id="KW-1185">Reference proteome</keyword>
<proteinExistence type="predicted"/>
<protein>
    <submittedName>
        <fullName evidence="1">Uncharacterized protein</fullName>
    </submittedName>
</protein>
<gene>
    <name evidence="1" type="ORF">Vadar_009697</name>
</gene>
<dbReference type="Proteomes" id="UP000828048">
    <property type="component" value="Chromosome 11"/>
</dbReference>
<organism evidence="1 2">
    <name type="scientific">Vaccinium darrowii</name>
    <dbReference type="NCBI Taxonomy" id="229202"/>
    <lineage>
        <taxon>Eukaryota</taxon>
        <taxon>Viridiplantae</taxon>
        <taxon>Streptophyta</taxon>
        <taxon>Embryophyta</taxon>
        <taxon>Tracheophyta</taxon>
        <taxon>Spermatophyta</taxon>
        <taxon>Magnoliopsida</taxon>
        <taxon>eudicotyledons</taxon>
        <taxon>Gunneridae</taxon>
        <taxon>Pentapetalae</taxon>
        <taxon>asterids</taxon>
        <taxon>Ericales</taxon>
        <taxon>Ericaceae</taxon>
        <taxon>Vaccinioideae</taxon>
        <taxon>Vaccinieae</taxon>
        <taxon>Vaccinium</taxon>
    </lineage>
</organism>
<dbReference type="EMBL" id="CM037161">
    <property type="protein sequence ID" value="KAH7854070.1"/>
    <property type="molecule type" value="Genomic_DNA"/>
</dbReference>
<reference evidence="1 2" key="1">
    <citation type="journal article" date="2021" name="Hortic Res">
        <title>High-quality reference genome and annotation aids understanding of berry development for evergreen blueberry (Vaccinium darrowii).</title>
        <authorList>
            <person name="Yu J."/>
            <person name="Hulse-Kemp A.M."/>
            <person name="Babiker E."/>
            <person name="Staton M."/>
        </authorList>
    </citation>
    <scope>NUCLEOTIDE SEQUENCE [LARGE SCALE GENOMIC DNA]</scope>
    <source>
        <strain evidence="2">cv. NJ 8807/NJ 8810</strain>
        <tissue evidence="1">Young leaf</tissue>
    </source>
</reference>